<sequence>MKRRKPNFHGTEATHYIDRVSYERPPSLTHRRRRYGRGQSGGQVRDDRRVTYDPARDARRGADVVDAPAPAPAAVPEEEPAAETVSGAKKRLRDDDDDESEDD</sequence>
<evidence type="ECO:0000313" key="2">
    <source>
        <dbReference type="EMBL" id="CAE0688625.1"/>
    </source>
</evidence>
<name>A0A7S3ZNK6_9STRA</name>
<feature type="compositionally biased region" description="Low complexity" evidence="1">
    <location>
        <begin position="64"/>
        <end position="75"/>
    </location>
</feature>
<organism evidence="2">
    <name type="scientific">Pelagomonas calceolata</name>
    <dbReference type="NCBI Taxonomy" id="35677"/>
    <lineage>
        <taxon>Eukaryota</taxon>
        <taxon>Sar</taxon>
        <taxon>Stramenopiles</taxon>
        <taxon>Ochrophyta</taxon>
        <taxon>Pelagophyceae</taxon>
        <taxon>Pelagomonadales</taxon>
        <taxon>Pelagomonadaceae</taxon>
        <taxon>Pelagomonas</taxon>
    </lineage>
</organism>
<evidence type="ECO:0000256" key="1">
    <source>
        <dbReference type="SAM" id="MobiDB-lite"/>
    </source>
</evidence>
<evidence type="ECO:0008006" key="3">
    <source>
        <dbReference type="Google" id="ProtNLM"/>
    </source>
</evidence>
<accession>A0A7S3ZNK6</accession>
<feature type="region of interest" description="Disordered" evidence="1">
    <location>
        <begin position="1"/>
        <end position="103"/>
    </location>
</feature>
<protein>
    <recommendedName>
        <fullName evidence="3">Nuclear cap-binding protein subunit 2</fullName>
    </recommendedName>
</protein>
<reference evidence="2" key="1">
    <citation type="submission" date="2021-01" db="EMBL/GenBank/DDBJ databases">
        <authorList>
            <person name="Corre E."/>
            <person name="Pelletier E."/>
            <person name="Niang G."/>
            <person name="Scheremetjew M."/>
            <person name="Finn R."/>
            <person name="Kale V."/>
            <person name="Holt S."/>
            <person name="Cochrane G."/>
            <person name="Meng A."/>
            <person name="Brown T."/>
            <person name="Cohen L."/>
        </authorList>
    </citation>
    <scope>NUCLEOTIDE SEQUENCE</scope>
    <source>
        <strain evidence="2">CCMP1756</strain>
    </source>
</reference>
<feature type="compositionally biased region" description="Basic and acidic residues" evidence="1">
    <location>
        <begin position="44"/>
        <end position="63"/>
    </location>
</feature>
<proteinExistence type="predicted"/>
<gene>
    <name evidence="2" type="ORF">PCAL00307_LOCUS4059</name>
</gene>
<dbReference type="AlphaFoldDB" id="A0A7S3ZNK6"/>
<dbReference type="EMBL" id="HBIW01004971">
    <property type="protein sequence ID" value="CAE0688625.1"/>
    <property type="molecule type" value="Transcribed_RNA"/>
</dbReference>